<gene>
    <name evidence="2" type="ORF">GCM10010406_12250</name>
</gene>
<sequence length="220" mass="22940">MIEAVLGPASEAYYSERVRSGSTARLRAQAAQSTVTLFAGGLVAALTFTALADRPMAAQAAGITAVVLWLLGALLYQRAVALPVRGLARSSHVESRLELLDEVLGRADEEAEQVDGWQRRANTATVLALAATALAFGLAVVQGTEKKLVPGTVAVTRSYEDGVRGLCDLPDGRLAGKVAVDSLKGPFLEVRVPAGTCTDGSTSLRIPRAAVRAVGLKSDD</sequence>
<reference evidence="3" key="1">
    <citation type="journal article" date="2019" name="Int. J. Syst. Evol. Microbiol.">
        <title>The Global Catalogue of Microorganisms (GCM) 10K type strain sequencing project: providing services to taxonomists for standard genome sequencing and annotation.</title>
        <authorList>
            <consortium name="The Broad Institute Genomics Platform"/>
            <consortium name="The Broad Institute Genome Sequencing Center for Infectious Disease"/>
            <person name="Wu L."/>
            <person name="Ma J."/>
        </authorList>
    </citation>
    <scope>NUCLEOTIDE SEQUENCE [LARGE SCALE GENOMIC DNA]</scope>
    <source>
        <strain evidence="3">JCM 6307</strain>
    </source>
</reference>
<evidence type="ECO:0000313" key="2">
    <source>
        <dbReference type="EMBL" id="GAA2477664.1"/>
    </source>
</evidence>
<keyword evidence="3" id="KW-1185">Reference proteome</keyword>
<organism evidence="2 3">
    <name type="scientific">Streptomyces thermolineatus</name>
    <dbReference type="NCBI Taxonomy" id="44033"/>
    <lineage>
        <taxon>Bacteria</taxon>
        <taxon>Bacillati</taxon>
        <taxon>Actinomycetota</taxon>
        <taxon>Actinomycetes</taxon>
        <taxon>Kitasatosporales</taxon>
        <taxon>Streptomycetaceae</taxon>
        <taxon>Streptomyces</taxon>
    </lineage>
</organism>
<comment type="caution">
    <text evidence="2">The sequence shown here is derived from an EMBL/GenBank/DDBJ whole genome shotgun (WGS) entry which is preliminary data.</text>
</comment>
<dbReference type="Proteomes" id="UP001501358">
    <property type="component" value="Unassembled WGS sequence"/>
</dbReference>
<name>A0ABP5YG21_9ACTN</name>
<evidence type="ECO:0008006" key="4">
    <source>
        <dbReference type="Google" id="ProtNLM"/>
    </source>
</evidence>
<dbReference type="EMBL" id="BAAATA010000005">
    <property type="protein sequence ID" value="GAA2477664.1"/>
    <property type="molecule type" value="Genomic_DNA"/>
</dbReference>
<evidence type="ECO:0000256" key="1">
    <source>
        <dbReference type="SAM" id="Phobius"/>
    </source>
</evidence>
<feature type="transmembrane region" description="Helical" evidence="1">
    <location>
        <begin position="35"/>
        <end position="52"/>
    </location>
</feature>
<accession>A0ABP5YG21</accession>
<dbReference type="RefSeq" id="WP_344382076.1">
    <property type="nucleotide sequence ID" value="NZ_BAAATA010000005.1"/>
</dbReference>
<proteinExistence type="predicted"/>
<keyword evidence="1" id="KW-1133">Transmembrane helix</keyword>
<protein>
    <recommendedName>
        <fullName evidence="4">Integral membrane protein</fullName>
    </recommendedName>
</protein>
<keyword evidence="1" id="KW-0472">Membrane</keyword>
<feature type="transmembrane region" description="Helical" evidence="1">
    <location>
        <begin position="58"/>
        <end position="76"/>
    </location>
</feature>
<keyword evidence="1" id="KW-0812">Transmembrane</keyword>
<evidence type="ECO:0000313" key="3">
    <source>
        <dbReference type="Proteomes" id="UP001501358"/>
    </source>
</evidence>